<reference evidence="2 4" key="1">
    <citation type="submission" date="2014-04" db="EMBL/GenBank/DDBJ databases">
        <title>Evolutionary Origins and Diversification of the Mycorrhizal Mutualists.</title>
        <authorList>
            <consortium name="DOE Joint Genome Institute"/>
            <consortium name="Mycorrhizal Genomics Consortium"/>
            <person name="Kohler A."/>
            <person name="Kuo A."/>
            <person name="Nagy L.G."/>
            <person name="Floudas D."/>
            <person name="Copeland A."/>
            <person name="Barry K.W."/>
            <person name="Cichocki N."/>
            <person name="Veneault-Fourrey C."/>
            <person name="LaButti K."/>
            <person name="Lindquist E.A."/>
            <person name="Lipzen A."/>
            <person name="Lundell T."/>
            <person name="Morin E."/>
            <person name="Murat C."/>
            <person name="Riley R."/>
            <person name="Ohm R."/>
            <person name="Sun H."/>
            <person name="Tunlid A."/>
            <person name="Henrissat B."/>
            <person name="Grigoriev I.V."/>
            <person name="Hibbett D.S."/>
            <person name="Martin F."/>
        </authorList>
    </citation>
    <scope>NUCLEOTIDE SEQUENCE [LARGE SCALE GENOMIC DNA]</scope>
    <source>
        <strain evidence="2 4">MD-312</strain>
    </source>
</reference>
<name>A0A0C9VX18_9AGAM</name>
<dbReference type="AlphaFoldDB" id="A0A0C9VX18"/>
<dbReference type="EMBL" id="KN839864">
    <property type="protein sequence ID" value="KIJ61182.1"/>
    <property type="molecule type" value="Genomic_DNA"/>
</dbReference>
<sequence>MSRDVGDAEASGEARTPEDQTSVSWDFDDWFARQAGSSVIDVDIALVTVFVDVYCC</sequence>
<organism evidence="2 4">
    <name type="scientific">Hydnomerulius pinastri MD-312</name>
    <dbReference type="NCBI Taxonomy" id="994086"/>
    <lineage>
        <taxon>Eukaryota</taxon>
        <taxon>Fungi</taxon>
        <taxon>Dikarya</taxon>
        <taxon>Basidiomycota</taxon>
        <taxon>Agaricomycotina</taxon>
        <taxon>Agaricomycetes</taxon>
        <taxon>Agaricomycetidae</taxon>
        <taxon>Boletales</taxon>
        <taxon>Boletales incertae sedis</taxon>
        <taxon>Leucogyrophana</taxon>
    </lineage>
</organism>
<gene>
    <name evidence="3" type="ORF">HYDPIDRAFT_116150</name>
    <name evidence="2" type="ORF">HYDPIDRAFT_120289</name>
</gene>
<dbReference type="Proteomes" id="UP000053820">
    <property type="component" value="Unassembled WGS sequence"/>
</dbReference>
<dbReference type="HOGENOM" id="CLU_3014425_0_0_1"/>
<keyword evidence="4" id="KW-1185">Reference proteome</keyword>
<protein>
    <submittedName>
        <fullName evidence="2">Unplaced genomic scaffold scaffold_251, whole genome shotgun sequence</fullName>
    </submittedName>
</protein>
<evidence type="ECO:0000313" key="2">
    <source>
        <dbReference type="EMBL" id="KIJ57843.1"/>
    </source>
</evidence>
<evidence type="ECO:0000256" key="1">
    <source>
        <dbReference type="SAM" id="MobiDB-lite"/>
    </source>
</evidence>
<evidence type="ECO:0000313" key="4">
    <source>
        <dbReference type="Proteomes" id="UP000053820"/>
    </source>
</evidence>
<feature type="region of interest" description="Disordered" evidence="1">
    <location>
        <begin position="1"/>
        <end position="21"/>
    </location>
</feature>
<dbReference type="EMBL" id="KN840085">
    <property type="protein sequence ID" value="KIJ57843.1"/>
    <property type="molecule type" value="Genomic_DNA"/>
</dbReference>
<proteinExistence type="predicted"/>
<evidence type="ECO:0000313" key="3">
    <source>
        <dbReference type="EMBL" id="KIJ61182.1"/>
    </source>
</evidence>
<accession>A0A0C9VX18</accession>